<dbReference type="EMBL" id="JAZAQF010000017">
    <property type="protein sequence ID" value="MFG3816650.1"/>
    <property type="molecule type" value="Genomic_DNA"/>
</dbReference>
<evidence type="ECO:0000313" key="2">
    <source>
        <dbReference type="EMBL" id="MFG3816650.1"/>
    </source>
</evidence>
<dbReference type="RefSeq" id="WP_393010695.1">
    <property type="nucleotide sequence ID" value="NZ_JAZAQF010000017.1"/>
</dbReference>
<organism evidence="2 3">
    <name type="scientific">Limnothrix redekei LRLZ20PSL1</name>
    <dbReference type="NCBI Taxonomy" id="3112953"/>
    <lineage>
        <taxon>Bacteria</taxon>
        <taxon>Bacillati</taxon>
        <taxon>Cyanobacteriota</taxon>
        <taxon>Cyanophyceae</taxon>
        <taxon>Pseudanabaenales</taxon>
        <taxon>Pseudanabaenaceae</taxon>
        <taxon>Limnothrix</taxon>
    </lineage>
</organism>
<evidence type="ECO:0000256" key="1">
    <source>
        <dbReference type="SAM" id="MobiDB-lite"/>
    </source>
</evidence>
<accession>A0ABW7C911</accession>
<comment type="caution">
    <text evidence="2">The sequence shown here is derived from an EMBL/GenBank/DDBJ whole genome shotgun (WGS) entry which is preliminary data.</text>
</comment>
<sequence>MRQGLYQIGLKNPTSTVQEFLQVIANALQHYSGYNISTIEWNSNRRSWFSTEGIRGGALRFGKKGWQSGRLRLSIEFCPDEPEPEPETSELPLLEASIEPANSPLDEIRRLAEE</sequence>
<gene>
    <name evidence="2" type="ORF">VPK24_03295</name>
</gene>
<feature type="region of interest" description="Disordered" evidence="1">
    <location>
        <begin position="77"/>
        <end position="114"/>
    </location>
</feature>
<protein>
    <submittedName>
        <fullName evidence="2">KGK domain-containing protein</fullName>
    </submittedName>
</protein>
<reference evidence="3" key="1">
    <citation type="journal article" date="2024" name="Algal Res.">
        <title>Biochemical, toxicological and genomic investigation of a high-biomass producing Limnothrix strain isolated from Italian shallow drinking water reservoir.</title>
        <authorList>
            <person name="Simonazzi M."/>
            <person name="Shishido T.K."/>
            <person name="Delbaje E."/>
            <person name="Wahlsten M."/>
            <person name="Fewer D.P."/>
            <person name="Sivonen K."/>
            <person name="Pezzolesi L."/>
            <person name="Pistocchi R."/>
        </authorList>
    </citation>
    <scope>NUCLEOTIDE SEQUENCE [LARGE SCALE GENOMIC DNA]</scope>
    <source>
        <strain evidence="3">LRLZ20PSL1</strain>
    </source>
</reference>
<dbReference type="Pfam" id="PF08872">
    <property type="entry name" value="KGK"/>
    <property type="match status" value="1"/>
</dbReference>
<dbReference type="Proteomes" id="UP001604335">
    <property type="component" value="Unassembled WGS sequence"/>
</dbReference>
<keyword evidence="3" id="KW-1185">Reference proteome</keyword>
<name>A0ABW7C911_9CYAN</name>
<proteinExistence type="predicted"/>
<evidence type="ECO:0000313" key="3">
    <source>
        <dbReference type="Proteomes" id="UP001604335"/>
    </source>
</evidence>
<dbReference type="InterPro" id="IPR014971">
    <property type="entry name" value="KGK"/>
</dbReference>
<feature type="compositionally biased region" description="Acidic residues" evidence="1">
    <location>
        <begin position="78"/>
        <end position="88"/>
    </location>
</feature>